<evidence type="ECO:0000256" key="1">
    <source>
        <dbReference type="SAM" id="Phobius"/>
    </source>
</evidence>
<protein>
    <submittedName>
        <fullName evidence="2">Uncharacterized protein</fullName>
    </submittedName>
</protein>
<sequence length="103" mass="11811">MIVWSGRGFLSLIILVIVYVVLLNFIPKEQGDYALVIGLFIAGIFSWIMGKKWNKPEGRTVIDKNTGQEIILKPNHSLFWIKMEYWGIIFGGISIVLLIKQFI</sequence>
<evidence type="ECO:0000313" key="2">
    <source>
        <dbReference type="EMBL" id="KZS42569.1"/>
    </source>
</evidence>
<keyword evidence="3" id="KW-1185">Reference proteome</keyword>
<feature type="transmembrane region" description="Helical" evidence="1">
    <location>
        <begin position="79"/>
        <end position="99"/>
    </location>
</feature>
<organism evidence="2 3">
    <name type="scientific">Aquimarina aggregata</name>
    <dbReference type="NCBI Taxonomy" id="1642818"/>
    <lineage>
        <taxon>Bacteria</taxon>
        <taxon>Pseudomonadati</taxon>
        <taxon>Bacteroidota</taxon>
        <taxon>Flavobacteriia</taxon>
        <taxon>Flavobacteriales</taxon>
        <taxon>Flavobacteriaceae</taxon>
        <taxon>Aquimarina</taxon>
    </lineage>
</organism>
<proteinExistence type="predicted"/>
<keyword evidence="1" id="KW-0472">Membrane</keyword>
<comment type="caution">
    <text evidence="2">The sequence shown here is derived from an EMBL/GenBank/DDBJ whole genome shotgun (WGS) entry which is preliminary data.</text>
</comment>
<dbReference type="STRING" id="1642818.AWE51_03755"/>
<evidence type="ECO:0000313" key="3">
    <source>
        <dbReference type="Proteomes" id="UP000076715"/>
    </source>
</evidence>
<dbReference type="EMBL" id="LQRT01000002">
    <property type="protein sequence ID" value="KZS42569.1"/>
    <property type="molecule type" value="Genomic_DNA"/>
</dbReference>
<dbReference type="OrthoDB" id="769710at2"/>
<reference evidence="2 3" key="1">
    <citation type="submission" date="2016-01" db="EMBL/GenBank/DDBJ databases">
        <title>The draft genome sequence of Aquimarina sp. RZW4-3-2.</title>
        <authorList>
            <person name="Wang Y."/>
        </authorList>
    </citation>
    <scope>NUCLEOTIDE SEQUENCE [LARGE SCALE GENOMIC DNA]</scope>
    <source>
        <strain evidence="2 3">RZW4-3-2</strain>
    </source>
</reference>
<dbReference type="RefSeq" id="WP_066310528.1">
    <property type="nucleotide sequence ID" value="NZ_LQRT01000002.1"/>
</dbReference>
<feature type="transmembrane region" description="Helical" evidence="1">
    <location>
        <begin position="33"/>
        <end position="50"/>
    </location>
</feature>
<name>A0A162CXK3_9FLAO</name>
<keyword evidence="1" id="KW-0812">Transmembrane</keyword>
<feature type="transmembrane region" description="Helical" evidence="1">
    <location>
        <begin position="6"/>
        <end position="26"/>
    </location>
</feature>
<dbReference type="Proteomes" id="UP000076715">
    <property type="component" value="Unassembled WGS sequence"/>
</dbReference>
<gene>
    <name evidence="2" type="ORF">AWE51_03755</name>
</gene>
<accession>A0A162CXK3</accession>
<keyword evidence="1" id="KW-1133">Transmembrane helix</keyword>
<dbReference type="AlphaFoldDB" id="A0A162CXK3"/>